<evidence type="ECO:0000313" key="1">
    <source>
        <dbReference type="EMBL" id="MET3730483.1"/>
    </source>
</evidence>
<organism evidence="1 2">
    <name type="scientific">Moheibacter stercoris</name>
    <dbReference type="NCBI Taxonomy" id="1628251"/>
    <lineage>
        <taxon>Bacteria</taxon>
        <taxon>Pseudomonadati</taxon>
        <taxon>Bacteroidota</taxon>
        <taxon>Flavobacteriia</taxon>
        <taxon>Flavobacteriales</taxon>
        <taxon>Weeksellaceae</taxon>
        <taxon>Moheibacter</taxon>
    </lineage>
</organism>
<evidence type="ECO:0000313" key="2">
    <source>
        <dbReference type="Proteomes" id="UP001549146"/>
    </source>
</evidence>
<protein>
    <submittedName>
        <fullName evidence="1">Uncharacterized protein</fullName>
    </submittedName>
</protein>
<name>A0ABV2LPH6_9FLAO</name>
<dbReference type="Proteomes" id="UP001549146">
    <property type="component" value="Unassembled WGS sequence"/>
</dbReference>
<reference evidence="1 2" key="1">
    <citation type="submission" date="2024-06" db="EMBL/GenBank/DDBJ databases">
        <title>Genomic Encyclopedia of Type Strains, Phase IV (KMG-IV): sequencing the most valuable type-strain genomes for metagenomic binning, comparative biology and taxonomic classification.</title>
        <authorList>
            <person name="Goeker M."/>
        </authorList>
    </citation>
    <scope>NUCLEOTIDE SEQUENCE [LARGE SCALE GENOMIC DNA]</scope>
    <source>
        <strain evidence="1 2">DSM 29388</strain>
    </source>
</reference>
<proteinExistence type="predicted"/>
<keyword evidence="2" id="KW-1185">Reference proteome</keyword>
<comment type="caution">
    <text evidence="1">The sequence shown here is derived from an EMBL/GenBank/DDBJ whole genome shotgun (WGS) entry which is preliminary data.</text>
</comment>
<accession>A0ABV2LPH6</accession>
<dbReference type="RefSeq" id="WP_354505411.1">
    <property type="nucleotide sequence ID" value="NZ_JBEPMO010000001.1"/>
</dbReference>
<gene>
    <name evidence="1" type="ORF">ABID46_000035</name>
</gene>
<sequence>MDRTAICFYFVLFFLSGLALGQEEITYSSAEAKPVEVNSCQRVHVEDKAYNALSKKSFAVAQPYYARAFNAKDDFVALQLGKRKGSKVFLYIKLFRFNACIKNTETLEILTENGISFFFKNKFKVNCNGEMVVELSKKDIENLANHKISSFMLMSFQKDYEFHFDAESSQKFAEDLMCLESYKF</sequence>
<dbReference type="EMBL" id="JBEPMO010000001">
    <property type="protein sequence ID" value="MET3730483.1"/>
    <property type="molecule type" value="Genomic_DNA"/>
</dbReference>